<dbReference type="PROSITE" id="PS50887">
    <property type="entry name" value="GGDEF"/>
    <property type="match status" value="1"/>
</dbReference>
<dbReference type="InterPro" id="IPR000160">
    <property type="entry name" value="GGDEF_dom"/>
</dbReference>
<dbReference type="Proteomes" id="UP000465778">
    <property type="component" value="Unassembled WGS sequence"/>
</dbReference>
<feature type="domain" description="PAS" evidence="1">
    <location>
        <begin position="418"/>
        <end position="488"/>
    </location>
</feature>
<evidence type="ECO:0000259" key="3">
    <source>
        <dbReference type="PROSITE" id="PS50887"/>
    </source>
</evidence>
<dbReference type="InterPro" id="IPR035919">
    <property type="entry name" value="EAL_sf"/>
</dbReference>
<organism evidence="4 5">
    <name type="scientific">Cytobacillus firmus</name>
    <name type="common">Bacillus firmus</name>
    <dbReference type="NCBI Taxonomy" id="1399"/>
    <lineage>
        <taxon>Bacteria</taxon>
        <taxon>Bacillati</taxon>
        <taxon>Bacillota</taxon>
        <taxon>Bacilli</taxon>
        <taxon>Bacillales</taxon>
        <taxon>Bacillaceae</taxon>
        <taxon>Cytobacillus</taxon>
    </lineage>
</organism>
<dbReference type="InterPro" id="IPR029787">
    <property type="entry name" value="Nucleotide_cyclase"/>
</dbReference>
<dbReference type="InterPro" id="IPR019494">
    <property type="entry name" value="FIST_C"/>
</dbReference>
<evidence type="ECO:0000313" key="5">
    <source>
        <dbReference type="Proteomes" id="UP000465778"/>
    </source>
</evidence>
<dbReference type="Pfam" id="PF08448">
    <property type="entry name" value="PAS_4"/>
    <property type="match status" value="1"/>
</dbReference>
<dbReference type="CDD" id="cd01948">
    <property type="entry name" value="EAL"/>
    <property type="match status" value="1"/>
</dbReference>
<name>A0A800MWN8_CYTFI</name>
<dbReference type="AlphaFoldDB" id="A0A800MWN8"/>
<dbReference type="InterPro" id="IPR043128">
    <property type="entry name" value="Rev_trsase/Diguanyl_cyclase"/>
</dbReference>
<dbReference type="EMBL" id="VDEM01000024">
    <property type="protein sequence ID" value="KAF0823787.1"/>
    <property type="molecule type" value="Genomic_DNA"/>
</dbReference>
<accession>A0A800MWN8</accession>
<dbReference type="SMART" id="SM01204">
    <property type="entry name" value="FIST_C"/>
    <property type="match status" value="1"/>
</dbReference>
<dbReference type="PROSITE" id="PS50112">
    <property type="entry name" value="PAS"/>
    <property type="match status" value="1"/>
</dbReference>
<gene>
    <name evidence="4" type="ORF">KIS1582_2413</name>
</gene>
<dbReference type="Pfam" id="PF10442">
    <property type="entry name" value="FIST_C"/>
    <property type="match status" value="1"/>
</dbReference>
<dbReference type="NCBIfam" id="TIGR00229">
    <property type="entry name" value="sensory_box"/>
    <property type="match status" value="1"/>
</dbReference>
<dbReference type="InterPro" id="IPR035965">
    <property type="entry name" value="PAS-like_dom_sf"/>
</dbReference>
<evidence type="ECO:0000259" key="2">
    <source>
        <dbReference type="PROSITE" id="PS50883"/>
    </source>
</evidence>
<feature type="domain" description="GGDEF" evidence="3">
    <location>
        <begin position="573"/>
        <end position="706"/>
    </location>
</feature>
<dbReference type="Gene3D" id="3.20.20.450">
    <property type="entry name" value="EAL domain"/>
    <property type="match status" value="1"/>
</dbReference>
<dbReference type="Gene3D" id="3.30.70.270">
    <property type="match status" value="1"/>
</dbReference>
<sequence>MAQTITCLYKNISELNSFIDLNELTEYPNLLVQVFTGTPESLFIAKLQKEMSDKLPLAHIAGCSTSGEIHEGRITEKQTIICFTIFEKTEIKSFLLNRSDFKDSYEMGKALARELAIFNTEAVIIFPAGFDVDSTDLLEGINETQPNMVISGGLAGDNGLFQEVFSFTQDGITSDGLVAVALQSGHLSVRHFENYQWQEIGKSFTVTKAEGSIIYSLDDKSPLTILKRYLGDAFIKELPKSGTEFPFLLQYRGEKVSVFIIKLLENGAIKVNRRVEAGETLTFAYANLEDIIDRSLKELKQLDQISPESIFIYNCMARKQFARDFTEKELTMFQKIAPSNGFFSYGEISCRKGGLPQMIGHSLTYLALSENSAESKKEQQNEFVYEKTAQFNTITSLTHLMHASQDDIKALNSSLKTSEQYYKSLFDNNADFVYSTDLKGNFTSVNPAFEKTFGYSREEIIGKTALSYVSDMDVQRVRMHFYRALRGKEQYYNVYIDSKTGEKNLFQLKNIPITVNGECVGIYGIGRNITEQKKIEEKITELAFFDRDTGLPNRMKFTEQLEMQLKRARKKQKNIAVLSIDIDRFKIINDSLGHFAGDMVLKEISERIERVLPSGSYLGRFSGDKFTLVLSREAAVDKVMKASKKILDEISHPLFQSDQEFIVTASIGVSLYPDDGSDEHILLKNADIATNRSKLQGGNRVTFFSMEMNEQAMVRLELESYLRKALQKNEFYLCYQPLIDLETGNLYGSEALIRWNHPKLGLVSPGEFIPLAEETGLIADIGGWVLRSACHQNRRWQMLGHESLSISVNVSAYQFQQPGFLQEVKMALELSGMEPQYLTLELTESTMLRNVEYSIQVMQSLQDIGVKVSIDDFGTGYSSLSYLKDLPINTLKIDRSFINNLRLNTSDVAIVKAIITMGHGLSVKVVAEGVETLEQIEILKELKCHYAQGFYIHKPLMTRDFEEGLSKYVQTHS</sequence>
<dbReference type="CDD" id="cd00130">
    <property type="entry name" value="PAS"/>
    <property type="match status" value="1"/>
</dbReference>
<dbReference type="FunFam" id="3.20.20.450:FF:000001">
    <property type="entry name" value="Cyclic di-GMP phosphodiesterase yahA"/>
    <property type="match status" value="1"/>
</dbReference>
<dbReference type="SMART" id="SM00091">
    <property type="entry name" value="PAS"/>
    <property type="match status" value="1"/>
</dbReference>
<dbReference type="SMART" id="SM00052">
    <property type="entry name" value="EAL"/>
    <property type="match status" value="1"/>
</dbReference>
<dbReference type="SMART" id="SM00267">
    <property type="entry name" value="GGDEF"/>
    <property type="match status" value="1"/>
</dbReference>
<dbReference type="Pfam" id="PF00563">
    <property type="entry name" value="EAL"/>
    <property type="match status" value="1"/>
</dbReference>
<dbReference type="SMART" id="SM00897">
    <property type="entry name" value="FIST"/>
    <property type="match status" value="1"/>
</dbReference>
<dbReference type="SUPFAM" id="SSF55785">
    <property type="entry name" value="PYP-like sensor domain (PAS domain)"/>
    <property type="match status" value="1"/>
</dbReference>
<reference evidence="4 5" key="1">
    <citation type="journal article" date="2020" name="G3 (Bethesda)">
        <title>Whole Genome Sequencing and Comparative Genomics of Two Nematicidal Bacillus Strains Reveals a Wide Range of Possible Virulence Factors.</title>
        <authorList>
            <person name="Susic N."/>
            <person name="Janezic S."/>
            <person name="Rupnik M."/>
            <person name="Geric Stare B."/>
        </authorList>
    </citation>
    <scope>NUCLEOTIDE SEQUENCE [LARGE SCALE GENOMIC DNA]</scope>
    <source>
        <strain evidence="4 5">I-1582</strain>
    </source>
</reference>
<dbReference type="InterPro" id="IPR000014">
    <property type="entry name" value="PAS"/>
</dbReference>
<protein>
    <submittedName>
        <fullName evidence="4">Diguanylate cyclase/phosphodiesterase (GGDEF &amp; EAL domains) with PAS/PAC sensor(S)</fullName>
    </submittedName>
</protein>
<dbReference type="InterPro" id="IPR001633">
    <property type="entry name" value="EAL_dom"/>
</dbReference>
<dbReference type="InterPro" id="IPR052155">
    <property type="entry name" value="Biofilm_reg_signaling"/>
</dbReference>
<dbReference type="SUPFAM" id="SSF55073">
    <property type="entry name" value="Nucleotide cyclase"/>
    <property type="match status" value="1"/>
</dbReference>
<evidence type="ECO:0000313" key="4">
    <source>
        <dbReference type="EMBL" id="KAF0823787.1"/>
    </source>
</evidence>
<dbReference type="NCBIfam" id="TIGR00254">
    <property type="entry name" value="GGDEF"/>
    <property type="match status" value="1"/>
</dbReference>
<dbReference type="PANTHER" id="PTHR44757">
    <property type="entry name" value="DIGUANYLATE CYCLASE DGCP"/>
    <property type="match status" value="1"/>
</dbReference>
<dbReference type="RefSeq" id="WP_159345206.1">
    <property type="nucleotide sequence ID" value="NZ_JBALOT010000006.1"/>
</dbReference>
<comment type="caution">
    <text evidence="4">The sequence shown here is derived from an EMBL/GenBank/DDBJ whole genome shotgun (WGS) entry which is preliminary data.</text>
</comment>
<dbReference type="InterPro" id="IPR013702">
    <property type="entry name" value="FIST_domain_N"/>
</dbReference>
<feature type="domain" description="EAL" evidence="2">
    <location>
        <begin position="715"/>
        <end position="969"/>
    </location>
</feature>
<evidence type="ECO:0000259" key="1">
    <source>
        <dbReference type="PROSITE" id="PS50112"/>
    </source>
</evidence>
<dbReference type="PANTHER" id="PTHR44757:SF2">
    <property type="entry name" value="BIOFILM ARCHITECTURE MAINTENANCE PROTEIN MBAA"/>
    <property type="match status" value="1"/>
</dbReference>
<dbReference type="PROSITE" id="PS50883">
    <property type="entry name" value="EAL"/>
    <property type="match status" value="1"/>
</dbReference>
<dbReference type="Pfam" id="PF08495">
    <property type="entry name" value="FIST"/>
    <property type="match status" value="1"/>
</dbReference>
<dbReference type="SUPFAM" id="SSF141868">
    <property type="entry name" value="EAL domain-like"/>
    <property type="match status" value="1"/>
</dbReference>
<proteinExistence type="predicted"/>
<dbReference type="OrthoDB" id="9759607at2"/>
<dbReference type="Pfam" id="PF00990">
    <property type="entry name" value="GGDEF"/>
    <property type="match status" value="1"/>
</dbReference>
<dbReference type="InterPro" id="IPR013656">
    <property type="entry name" value="PAS_4"/>
</dbReference>
<dbReference type="Gene3D" id="3.30.450.20">
    <property type="entry name" value="PAS domain"/>
    <property type="match status" value="1"/>
</dbReference>
<dbReference type="CDD" id="cd01949">
    <property type="entry name" value="GGDEF"/>
    <property type="match status" value="1"/>
</dbReference>